<evidence type="ECO:0000313" key="2">
    <source>
        <dbReference type="Proteomes" id="UP001055811"/>
    </source>
</evidence>
<reference evidence="2" key="1">
    <citation type="journal article" date="2022" name="Mol. Ecol. Resour.">
        <title>The genomes of chicory, endive, great burdock and yacon provide insights into Asteraceae palaeo-polyploidization history and plant inulin production.</title>
        <authorList>
            <person name="Fan W."/>
            <person name="Wang S."/>
            <person name="Wang H."/>
            <person name="Wang A."/>
            <person name="Jiang F."/>
            <person name="Liu H."/>
            <person name="Zhao H."/>
            <person name="Xu D."/>
            <person name="Zhang Y."/>
        </authorList>
    </citation>
    <scope>NUCLEOTIDE SEQUENCE [LARGE SCALE GENOMIC DNA]</scope>
    <source>
        <strain evidence="2">cv. Punajuju</strain>
    </source>
</reference>
<name>A0ACB9D242_CICIN</name>
<dbReference type="EMBL" id="CM042013">
    <property type="protein sequence ID" value="KAI3740560.1"/>
    <property type="molecule type" value="Genomic_DNA"/>
</dbReference>
<gene>
    <name evidence="1" type="ORF">L2E82_31028</name>
</gene>
<evidence type="ECO:0000313" key="1">
    <source>
        <dbReference type="EMBL" id="KAI3740560.1"/>
    </source>
</evidence>
<accession>A0ACB9D242</accession>
<organism evidence="1 2">
    <name type="scientific">Cichorium intybus</name>
    <name type="common">Chicory</name>
    <dbReference type="NCBI Taxonomy" id="13427"/>
    <lineage>
        <taxon>Eukaryota</taxon>
        <taxon>Viridiplantae</taxon>
        <taxon>Streptophyta</taxon>
        <taxon>Embryophyta</taxon>
        <taxon>Tracheophyta</taxon>
        <taxon>Spermatophyta</taxon>
        <taxon>Magnoliopsida</taxon>
        <taxon>eudicotyledons</taxon>
        <taxon>Gunneridae</taxon>
        <taxon>Pentapetalae</taxon>
        <taxon>asterids</taxon>
        <taxon>campanulids</taxon>
        <taxon>Asterales</taxon>
        <taxon>Asteraceae</taxon>
        <taxon>Cichorioideae</taxon>
        <taxon>Cichorieae</taxon>
        <taxon>Cichoriinae</taxon>
        <taxon>Cichorium</taxon>
    </lineage>
</organism>
<dbReference type="Proteomes" id="UP001055811">
    <property type="component" value="Linkage Group LG05"/>
</dbReference>
<protein>
    <submittedName>
        <fullName evidence="1">Uncharacterized protein</fullName>
    </submittedName>
</protein>
<keyword evidence="2" id="KW-1185">Reference proteome</keyword>
<comment type="caution">
    <text evidence="1">The sequence shown here is derived from an EMBL/GenBank/DDBJ whole genome shotgun (WGS) entry which is preliminary data.</text>
</comment>
<sequence>MLRCLTIYTSSLLRLLQFTLFSTAFFSVPSIEQKSSQLCSASSRCCVYYTATTPTAASIISSISTISTHTAKPGEGLMQYYLQHIHDAQLQKTGRKALRNRRLWQDAENRTLLANMLIKNSSQKPKILTVEDKLMVLVCNRGSEERTIPISVITERTKLTVEDHEPPERQKAFWALYGDDL</sequence>
<proteinExistence type="predicted"/>
<reference evidence="1 2" key="2">
    <citation type="journal article" date="2022" name="Mol. Ecol. Resour.">
        <title>The genomes of chicory, endive, great burdock and yacon provide insights into Asteraceae paleo-polyploidization history and plant inulin production.</title>
        <authorList>
            <person name="Fan W."/>
            <person name="Wang S."/>
            <person name="Wang H."/>
            <person name="Wang A."/>
            <person name="Jiang F."/>
            <person name="Liu H."/>
            <person name="Zhao H."/>
            <person name="Xu D."/>
            <person name="Zhang Y."/>
        </authorList>
    </citation>
    <scope>NUCLEOTIDE SEQUENCE [LARGE SCALE GENOMIC DNA]</scope>
    <source>
        <strain evidence="2">cv. Punajuju</strain>
        <tissue evidence="1">Leaves</tissue>
    </source>
</reference>